<dbReference type="EMBL" id="JAMQBK010000085">
    <property type="protein sequence ID" value="MCM2374441.1"/>
    <property type="molecule type" value="Genomic_DNA"/>
</dbReference>
<dbReference type="RefSeq" id="WP_250932332.1">
    <property type="nucleotide sequence ID" value="NZ_JAMQBK010000085.1"/>
</dbReference>
<comment type="caution">
    <text evidence="1">The sequence shown here is derived from an EMBL/GenBank/DDBJ whole genome shotgun (WGS) entry which is preliminary data.</text>
</comment>
<keyword evidence="2" id="KW-1185">Reference proteome</keyword>
<gene>
    <name evidence="1" type="ORF">NB063_27800</name>
</gene>
<accession>A0ABT0UDS4</accession>
<dbReference type="Proteomes" id="UP001202961">
    <property type="component" value="Unassembled WGS sequence"/>
</dbReference>
<evidence type="ECO:0000313" key="2">
    <source>
        <dbReference type="Proteomes" id="UP001202961"/>
    </source>
</evidence>
<name>A0ABT0UDS4_9BACT</name>
<proteinExistence type="predicted"/>
<organism evidence="1 2">
    <name type="scientific">Aporhodopirellula aestuarii</name>
    <dbReference type="NCBI Taxonomy" id="2950107"/>
    <lineage>
        <taxon>Bacteria</taxon>
        <taxon>Pseudomonadati</taxon>
        <taxon>Planctomycetota</taxon>
        <taxon>Planctomycetia</taxon>
        <taxon>Pirellulales</taxon>
        <taxon>Pirellulaceae</taxon>
        <taxon>Aporhodopirellula</taxon>
    </lineage>
</organism>
<protein>
    <submittedName>
        <fullName evidence="1">Uncharacterized protein</fullName>
    </submittedName>
</protein>
<reference evidence="1 2" key="1">
    <citation type="journal article" date="2022" name="Syst. Appl. Microbiol.">
        <title>Rhodopirellula aestuarii sp. nov., a novel member of the genus Rhodopirellula isolated from brackish sediments collected in the Tagus River estuary, Portugal.</title>
        <authorList>
            <person name="Vitorino I.R."/>
            <person name="Klimek D."/>
            <person name="Calusinska M."/>
            <person name="Lobo-da-Cunha A."/>
            <person name="Vasconcelos V."/>
            <person name="Lage O.M."/>
        </authorList>
    </citation>
    <scope>NUCLEOTIDE SEQUENCE [LARGE SCALE GENOMIC DNA]</scope>
    <source>
        <strain evidence="1 2">ICT_H3.1</strain>
    </source>
</reference>
<evidence type="ECO:0000313" key="1">
    <source>
        <dbReference type="EMBL" id="MCM2374441.1"/>
    </source>
</evidence>
<sequence length="77" mass="9073">MSRIAFWILVAAGILFLRPMWLRQWQYEQQIPLPRPTIEWVSPGPYPVIDRDSPNGLIPRDTHLLDAEESMLTEVHY</sequence>